<dbReference type="PANTHER" id="PTHR43364">
    <property type="entry name" value="NADH-SPECIFIC METHYLGLYOXAL REDUCTASE-RELATED"/>
    <property type="match status" value="1"/>
</dbReference>
<dbReference type="AlphaFoldDB" id="A0A5N5X5M4"/>
<keyword evidence="2" id="KW-0560">Oxidoreductase</keyword>
<dbReference type="Gene3D" id="3.20.20.100">
    <property type="entry name" value="NADP-dependent oxidoreductase domain"/>
    <property type="match status" value="1"/>
</dbReference>
<evidence type="ECO:0000259" key="4">
    <source>
        <dbReference type="Pfam" id="PF00248"/>
    </source>
</evidence>
<dbReference type="InterPro" id="IPR023210">
    <property type="entry name" value="NADP_OxRdtase_dom"/>
</dbReference>
<accession>A0A5N5X5M4</accession>
<evidence type="ECO:0000256" key="2">
    <source>
        <dbReference type="ARBA" id="ARBA00023002"/>
    </source>
</evidence>
<feature type="domain" description="NADP-dependent oxidoreductase" evidence="4">
    <location>
        <begin position="30"/>
        <end position="287"/>
    </location>
</feature>
<dbReference type="GO" id="GO:0016491">
    <property type="term" value="F:oxidoreductase activity"/>
    <property type="evidence" value="ECO:0007669"/>
    <property type="project" value="UniProtKB-KW"/>
</dbReference>
<evidence type="ECO:0000256" key="1">
    <source>
        <dbReference type="ARBA" id="ARBA00022857"/>
    </source>
</evidence>
<dbReference type="Pfam" id="PF00248">
    <property type="entry name" value="Aldo_ket_red"/>
    <property type="match status" value="1"/>
</dbReference>
<comment type="similarity">
    <text evidence="3">Belongs to the aldo/keto reductase family. Aldo/keto reductase 2 subfamily.</text>
</comment>
<dbReference type="Proteomes" id="UP000326565">
    <property type="component" value="Unassembled WGS sequence"/>
</dbReference>
<organism evidence="5 6">
    <name type="scientific">Aspergillus leporis</name>
    <dbReference type="NCBI Taxonomy" id="41062"/>
    <lineage>
        <taxon>Eukaryota</taxon>
        <taxon>Fungi</taxon>
        <taxon>Dikarya</taxon>
        <taxon>Ascomycota</taxon>
        <taxon>Pezizomycotina</taxon>
        <taxon>Eurotiomycetes</taxon>
        <taxon>Eurotiomycetidae</taxon>
        <taxon>Eurotiales</taxon>
        <taxon>Aspergillaceae</taxon>
        <taxon>Aspergillus</taxon>
        <taxon>Aspergillus subgen. Circumdati</taxon>
    </lineage>
</organism>
<dbReference type="InterPro" id="IPR050523">
    <property type="entry name" value="AKR_Detox_Biosynth"/>
</dbReference>
<keyword evidence="1" id="KW-0521">NADP</keyword>
<gene>
    <name evidence="5" type="ORF">BDV29DRAFT_201258</name>
</gene>
<reference evidence="5 6" key="1">
    <citation type="submission" date="2019-04" db="EMBL/GenBank/DDBJ databases">
        <title>Friends and foes A comparative genomics study of 23 Aspergillus species from section Flavi.</title>
        <authorList>
            <consortium name="DOE Joint Genome Institute"/>
            <person name="Kjaerbolling I."/>
            <person name="Vesth T."/>
            <person name="Frisvad J.C."/>
            <person name="Nybo J.L."/>
            <person name="Theobald S."/>
            <person name="Kildgaard S."/>
            <person name="Isbrandt T."/>
            <person name="Kuo A."/>
            <person name="Sato A."/>
            <person name="Lyhne E.K."/>
            <person name="Kogle M.E."/>
            <person name="Wiebenga A."/>
            <person name="Kun R.S."/>
            <person name="Lubbers R.J."/>
            <person name="Makela M.R."/>
            <person name="Barry K."/>
            <person name="Chovatia M."/>
            <person name="Clum A."/>
            <person name="Daum C."/>
            <person name="Haridas S."/>
            <person name="He G."/>
            <person name="LaButti K."/>
            <person name="Lipzen A."/>
            <person name="Mondo S."/>
            <person name="Riley R."/>
            <person name="Salamov A."/>
            <person name="Simmons B.A."/>
            <person name="Magnuson J.K."/>
            <person name="Henrissat B."/>
            <person name="Mortensen U.H."/>
            <person name="Larsen T.O."/>
            <person name="Devries R.P."/>
            <person name="Grigoriev I.V."/>
            <person name="Machida M."/>
            <person name="Baker S.E."/>
            <person name="Andersen M.R."/>
        </authorList>
    </citation>
    <scope>NUCLEOTIDE SEQUENCE [LARGE SCALE GENOMIC DNA]</scope>
    <source>
        <strain evidence="5 6">CBS 151.66</strain>
    </source>
</reference>
<proteinExistence type="inferred from homology"/>
<dbReference type="PANTHER" id="PTHR43364:SF7">
    <property type="entry name" value="NADP-DEPENDENT OXIDOREDUCTASE DOMAIN-CONTAINING PROTEIN-RELATED"/>
    <property type="match status" value="1"/>
</dbReference>
<protein>
    <submittedName>
        <fullName evidence="5">Aldo/keto reductase</fullName>
    </submittedName>
</protein>
<dbReference type="OrthoDB" id="3903595at2759"/>
<dbReference type="EMBL" id="ML732207">
    <property type="protein sequence ID" value="KAB8074612.1"/>
    <property type="molecule type" value="Genomic_DNA"/>
</dbReference>
<evidence type="ECO:0000313" key="6">
    <source>
        <dbReference type="Proteomes" id="UP000326565"/>
    </source>
</evidence>
<keyword evidence="6" id="KW-1185">Reference proteome</keyword>
<evidence type="ECO:0000256" key="3">
    <source>
        <dbReference type="ARBA" id="ARBA00038157"/>
    </source>
</evidence>
<name>A0A5N5X5M4_9EURO</name>
<dbReference type="InterPro" id="IPR036812">
    <property type="entry name" value="NAD(P)_OxRdtase_dom_sf"/>
</dbReference>
<sequence>MASMQPAPKPNSRLEYPRILSPNAGLRVSPLCLGTMNSGEACRDTAFKILDYYYDNGGNFIDTANFYQEGESEQWIGEWMTSRKNRDQIGNYKKSMYVSLENSFKNMQTNYMDIFYVHWGDFTTSIEEVMQALHHLVVSGKVLYLGISDTPAWVVSSANRYARDHTLTPFSVYQGKWNVADRDVERETISMCRHEGMAFAAWAVLGQGKFKAESHDDPAEGGQRVAATLNKFAQRKDTLPTIIAFVYVLSKIPYVFPVIGGRKLEDIQGNVKALDVVLTDEELDGIDNEEDFDIGFPFNLIYEFHGTQNLLVMPATEDHTYPDWFSQRRNYGVQ</sequence>
<dbReference type="SUPFAM" id="SSF51430">
    <property type="entry name" value="NAD(P)-linked oxidoreductase"/>
    <property type="match status" value="1"/>
</dbReference>
<evidence type="ECO:0000313" key="5">
    <source>
        <dbReference type="EMBL" id="KAB8074612.1"/>
    </source>
</evidence>